<evidence type="ECO:0000313" key="1">
    <source>
        <dbReference type="EMBL" id="CRL19409.1"/>
    </source>
</evidence>
<proteinExistence type="predicted"/>
<name>A0A0G4NZH4_PENC3</name>
<sequence>MAGVCGVHSGVVVAKGAKGAKRAKNEALYGETEDEMNAGTKLRLV</sequence>
<evidence type="ECO:0000313" key="2">
    <source>
        <dbReference type="Proteomes" id="UP000053732"/>
    </source>
</evidence>
<dbReference type="EMBL" id="HG793136">
    <property type="protein sequence ID" value="CRL19409.1"/>
    <property type="molecule type" value="Genomic_DNA"/>
</dbReference>
<gene>
    <name evidence="1" type="ORF">PCAMFM013_S003g000200</name>
</gene>
<protein>
    <submittedName>
        <fullName evidence="1">Str. FM013</fullName>
    </submittedName>
</protein>
<reference evidence="1 2" key="1">
    <citation type="journal article" date="2014" name="Nat. Commun.">
        <title>Multiple recent horizontal transfers of a large genomic region in cheese making fungi.</title>
        <authorList>
            <person name="Cheeseman K."/>
            <person name="Ropars J."/>
            <person name="Renault P."/>
            <person name="Dupont J."/>
            <person name="Gouzy J."/>
            <person name="Branca A."/>
            <person name="Abraham A.L."/>
            <person name="Ceppi M."/>
            <person name="Conseiller E."/>
            <person name="Debuchy R."/>
            <person name="Malagnac F."/>
            <person name="Goarin A."/>
            <person name="Silar P."/>
            <person name="Lacoste S."/>
            <person name="Sallet E."/>
            <person name="Bensimon A."/>
            <person name="Giraud T."/>
            <person name="Brygoo Y."/>
        </authorList>
    </citation>
    <scope>NUCLEOTIDE SEQUENCE [LARGE SCALE GENOMIC DNA]</scope>
    <source>
        <strain evidence="2">FM 013</strain>
    </source>
</reference>
<dbReference type="Proteomes" id="UP000053732">
    <property type="component" value="Unassembled WGS sequence"/>
</dbReference>
<dbReference type="AlphaFoldDB" id="A0A0G4NZH4"/>
<accession>A0A0G4NZH4</accession>
<keyword evidence="2" id="KW-1185">Reference proteome</keyword>
<organism evidence="1 2">
    <name type="scientific">Penicillium camemberti (strain FM 013)</name>
    <dbReference type="NCBI Taxonomy" id="1429867"/>
    <lineage>
        <taxon>Eukaryota</taxon>
        <taxon>Fungi</taxon>
        <taxon>Dikarya</taxon>
        <taxon>Ascomycota</taxon>
        <taxon>Pezizomycotina</taxon>
        <taxon>Eurotiomycetes</taxon>
        <taxon>Eurotiomycetidae</taxon>
        <taxon>Eurotiales</taxon>
        <taxon>Aspergillaceae</taxon>
        <taxon>Penicillium</taxon>
    </lineage>
</organism>